<keyword evidence="3 8" id="KW-0489">Methyltransferase</keyword>
<feature type="binding site" evidence="7">
    <location>
        <position position="63"/>
    </location>
    <ligand>
        <name>S-adenosyl-L-methionine</name>
        <dbReference type="ChEBI" id="CHEBI:59789"/>
    </ligand>
</feature>
<dbReference type="EMBL" id="JHEG04000001">
    <property type="protein sequence ID" value="KAF3891160.1"/>
    <property type="molecule type" value="Genomic_DNA"/>
</dbReference>
<dbReference type="Gene3D" id="3.40.50.150">
    <property type="entry name" value="Vaccinia Virus protein VP39"/>
    <property type="match status" value="1"/>
</dbReference>
<organism evidence="9 10">
    <name type="scientific">Tolypothrix bouteillei VB521301</name>
    <dbReference type="NCBI Taxonomy" id="1479485"/>
    <lineage>
        <taxon>Bacteria</taxon>
        <taxon>Bacillati</taxon>
        <taxon>Cyanobacteriota</taxon>
        <taxon>Cyanophyceae</taxon>
        <taxon>Nostocales</taxon>
        <taxon>Tolypothrichaceae</taxon>
        <taxon>Tolypothrix</taxon>
    </lineage>
</organism>
<dbReference type="SUPFAM" id="SSF53335">
    <property type="entry name" value="S-adenosyl-L-methionine-dependent methyltransferases"/>
    <property type="match status" value="1"/>
</dbReference>
<evidence type="ECO:0000256" key="6">
    <source>
        <dbReference type="ARBA" id="ARBA00047942"/>
    </source>
</evidence>
<dbReference type="GO" id="GO:0032259">
    <property type="term" value="P:methylation"/>
    <property type="evidence" value="ECO:0007669"/>
    <property type="project" value="UniProtKB-KW"/>
</dbReference>
<dbReference type="Pfam" id="PF02086">
    <property type="entry name" value="MethyltransfD12"/>
    <property type="match status" value="1"/>
</dbReference>
<keyword evidence="4 8" id="KW-0808">Transferase</keyword>
<evidence type="ECO:0000313" key="9">
    <source>
        <dbReference type="EMBL" id="KAF3891160.1"/>
    </source>
</evidence>
<keyword evidence="5 8" id="KW-0949">S-adenosyl-L-methionine</keyword>
<dbReference type="Proteomes" id="UP000029738">
    <property type="component" value="Unassembled WGS sequence"/>
</dbReference>
<evidence type="ECO:0000256" key="4">
    <source>
        <dbReference type="ARBA" id="ARBA00022679"/>
    </source>
</evidence>
<feature type="binding site" evidence="7">
    <location>
        <position position="9"/>
    </location>
    <ligand>
        <name>S-adenosyl-L-methionine</name>
        <dbReference type="ChEBI" id="CHEBI:59789"/>
    </ligand>
</feature>
<proteinExistence type="inferred from homology"/>
<evidence type="ECO:0000256" key="2">
    <source>
        <dbReference type="ARBA" id="ARBA00011900"/>
    </source>
</evidence>
<dbReference type="PIRSF" id="PIRSF000398">
    <property type="entry name" value="M_m6A_EcoRV"/>
    <property type="match status" value="1"/>
</dbReference>
<feature type="binding site" evidence="7">
    <location>
        <position position="206"/>
    </location>
    <ligand>
        <name>S-adenosyl-L-methionine</name>
        <dbReference type="ChEBI" id="CHEBI:59789"/>
    </ligand>
</feature>
<comment type="catalytic activity">
    <reaction evidence="6 8">
        <text>a 2'-deoxyadenosine in DNA + S-adenosyl-L-methionine = an N(6)-methyl-2'-deoxyadenosine in DNA + S-adenosyl-L-homocysteine + H(+)</text>
        <dbReference type="Rhea" id="RHEA:15197"/>
        <dbReference type="Rhea" id="RHEA-COMP:12418"/>
        <dbReference type="Rhea" id="RHEA-COMP:12419"/>
        <dbReference type="ChEBI" id="CHEBI:15378"/>
        <dbReference type="ChEBI" id="CHEBI:57856"/>
        <dbReference type="ChEBI" id="CHEBI:59789"/>
        <dbReference type="ChEBI" id="CHEBI:90615"/>
        <dbReference type="ChEBI" id="CHEBI:90616"/>
        <dbReference type="EC" id="2.1.1.72"/>
    </reaction>
</comment>
<feature type="binding site" evidence="7">
    <location>
        <position position="13"/>
    </location>
    <ligand>
        <name>S-adenosyl-L-methionine</name>
        <dbReference type="ChEBI" id="CHEBI:59789"/>
    </ligand>
</feature>
<gene>
    <name evidence="9" type="ORF">DA73_0400027045</name>
</gene>
<evidence type="ECO:0000256" key="5">
    <source>
        <dbReference type="ARBA" id="ARBA00022691"/>
    </source>
</evidence>
<keyword evidence="10" id="KW-1185">Reference proteome</keyword>
<dbReference type="InterPro" id="IPR012263">
    <property type="entry name" value="M_m6A_EcoRV"/>
</dbReference>
<evidence type="ECO:0000256" key="7">
    <source>
        <dbReference type="PIRSR" id="PIRSR000398-1"/>
    </source>
</evidence>
<sequence>MVAKPFLKWAGGKGQLIEQMNSLFPQELAEGSIKKYIEPFVGGGAVFLHLVQNYPVEEFFIFDINIELVIAYTTIQRDVEKLISLLLNIQNKYLSLDDKERKTYFYQVRSEFNWRRKEIDSINYNSEWIERTAQIIFLNRTCFNGLFRVNSNGSFNVPVGRYKNPNICDKTNLKAVSEALQKTQIHYGDFSECEKYVDSNTFVYFDPPYRPISKTSNFTSYSQNMFGDSEQLRLRDFFQSLDAKGAKLLLSNSDPKNEDINDNFFDNSYAGYRIERVMASRNINCNVSKRKAIKEILIMNYISGANKILTTSSNSSVTR</sequence>
<dbReference type="GO" id="GO:0043565">
    <property type="term" value="F:sequence-specific DNA binding"/>
    <property type="evidence" value="ECO:0007669"/>
    <property type="project" value="TreeGrafter"/>
</dbReference>
<dbReference type="InterPro" id="IPR023095">
    <property type="entry name" value="Ade_MeTrfase_dom_2"/>
</dbReference>
<dbReference type="AlphaFoldDB" id="A0A8S9TF74"/>
<dbReference type="GO" id="GO:1904047">
    <property type="term" value="F:S-adenosyl-L-methionine binding"/>
    <property type="evidence" value="ECO:0007669"/>
    <property type="project" value="TreeGrafter"/>
</dbReference>
<evidence type="ECO:0000256" key="3">
    <source>
        <dbReference type="ARBA" id="ARBA00022603"/>
    </source>
</evidence>
<dbReference type="PANTHER" id="PTHR30481">
    <property type="entry name" value="DNA ADENINE METHYLASE"/>
    <property type="match status" value="1"/>
</dbReference>
<protein>
    <recommendedName>
        <fullName evidence="2 8">Site-specific DNA-methyltransferase (adenine-specific)</fullName>
        <ecNumber evidence="2 8">2.1.1.72</ecNumber>
    </recommendedName>
</protein>
<evidence type="ECO:0000256" key="8">
    <source>
        <dbReference type="RuleBase" id="RU361257"/>
    </source>
</evidence>
<dbReference type="Gene3D" id="1.10.1020.10">
    <property type="entry name" value="Adenine-specific Methyltransferase, Domain 2"/>
    <property type="match status" value="1"/>
</dbReference>
<dbReference type="NCBIfam" id="TIGR00571">
    <property type="entry name" value="dam"/>
    <property type="match status" value="1"/>
</dbReference>
<reference evidence="9" key="1">
    <citation type="journal article" date="2015" name="Genome Announc.">
        <title>Draft Genome Sequence of Tolypothrix boutellei Strain VB521301.</title>
        <authorList>
            <person name="Chandrababunaidu M.M."/>
            <person name="Singh D."/>
            <person name="Sen D."/>
            <person name="Bhan S."/>
            <person name="Das S."/>
            <person name="Gupta A."/>
            <person name="Adhikary S.P."/>
            <person name="Tripathy S."/>
        </authorList>
    </citation>
    <scope>NUCLEOTIDE SEQUENCE</scope>
    <source>
        <strain evidence="9">VB521301</strain>
    </source>
</reference>
<reference evidence="9" key="2">
    <citation type="submission" date="2019-11" db="EMBL/GenBank/DDBJ databases">
        <title>Improved Assembly of Tolypothrix boutellei genome.</title>
        <authorList>
            <person name="Sarangi A.N."/>
            <person name="Mukherjee M."/>
            <person name="Ghosh S."/>
            <person name="Singh D."/>
            <person name="Das A."/>
            <person name="Kant S."/>
            <person name="Prusty A."/>
            <person name="Tripathy S."/>
        </authorList>
    </citation>
    <scope>NUCLEOTIDE SEQUENCE</scope>
    <source>
        <strain evidence="9">VB521301</strain>
    </source>
</reference>
<dbReference type="EC" id="2.1.1.72" evidence="2 8"/>
<dbReference type="InterPro" id="IPR029063">
    <property type="entry name" value="SAM-dependent_MTases_sf"/>
</dbReference>
<evidence type="ECO:0000313" key="10">
    <source>
        <dbReference type="Proteomes" id="UP000029738"/>
    </source>
</evidence>
<dbReference type="GO" id="GO:0006298">
    <property type="term" value="P:mismatch repair"/>
    <property type="evidence" value="ECO:0007669"/>
    <property type="project" value="TreeGrafter"/>
</dbReference>
<dbReference type="InterPro" id="IPR002052">
    <property type="entry name" value="DNA_methylase_N6_adenine_CS"/>
</dbReference>
<dbReference type="PANTHER" id="PTHR30481:SF3">
    <property type="entry name" value="DNA ADENINE METHYLASE"/>
    <property type="match status" value="1"/>
</dbReference>
<evidence type="ECO:0000256" key="1">
    <source>
        <dbReference type="ARBA" id="ARBA00006594"/>
    </source>
</evidence>
<dbReference type="GO" id="GO:0009307">
    <property type="term" value="P:DNA restriction-modification system"/>
    <property type="evidence" value="ECO:0007669"/>
    <property type="project" value="InterPro"/>
</dbReference>
<dbReference type="InterPro" id="IPR012327">
    <property type="entry name" value="MeTrfase_D12"/>
</dbReference>
<name>A0A8S9TF74_9CYAN</name>
<comment type="similarity">
    <text evidence="1 8">Belongs to the N(4)/N(6)-methyltransferase family.</text>
</comment>
<dbReference type="PRINTS" id="PR00505">
    <property type="entry name" value="D12N6MTFRASE"/>
</dbReference>
<accession>A0A8S9TF74</accession>
<comment type="caution">
    <text evidence="9">The sequence shown here is derived from an EMBL/GenBank/DDBJ whole genome shotgun (WGS) entry which is preliminary data.</text>
</comment>
<dbReference type="GO" id="GO:0009007">
    <property type="term" value="F:site-specific DNA-methyltransferase (adenine-specific) activity"/>
    <property type="evidence" value="ECO:0007669"/>
    <property type="project" value="UniProtKB-UniRule"/>
</dbReference>
<dbReference type="PROSITE" id="PS00092">
    <property type="entry name" value="N6_MTASE"/>
    <property type="match status" value="1"/>
</dbReference>